<reference evidence="4" key="1">
    <citation type="submission" date="2021-03" db="EMBL/GenBank/DDBJ databases">
        <title>Pengzhenrongella sicca gen. nov., sp. nov., a new member of suborder Micrococcineae isolated from High-Arctic tundra soil.</title>
        <authorList>
            <person name="Peng F."/>
        </authorList>
    </citation>
    <scope>NUCLEOTIDE SEQUENCE</scope>
    <source>
        <strain evidence="4">LRZ-2</strain>
    </source>
</reference>
<protein>
    <submittedName>
        <fullName evidence="4">FHA domain-containing protein</fullName>
    </submittedName>
</protein>
<dbReference type="Pfam" id="PF00498">
    <property type="entry name" value="FHA"/>
    <property type="match status" value="1"/>
</dbReference>
<evidence type="ECO:0000256" key="1">
    <source>
        <dbReference type="ARBA" id="ARBA00022553"/>
    </source>
</evidence>
<keyword evidence="1" id="KW-0597">Phosphoprotein</keyword>
<name>A0A8A4ZMP9_9MICO</name>
<evidence type="ECO:0000313" key="5">
    <source>
        <dbReference type="Proteomes" id="UP000663937"/>
    </source>
</evidence>
<organism evidence="4 5">
    <name type="scientific">Pengzhenrongella sicca</name>
    <dbReference type="NCBI Taxonomy" id="2819238"/>
    <lineage>
        <taxon>Bacteria</taxon>
        <taxon>Bacillati</taxon>
        <taxon>Actinomycetota</taxon>
        <taxon>Actinomycetes</taxon>
        <taxon>Micrococcales</taxon>
        <taxon>Pengzhenrongella</taxon>
    </lineage>
</organism>
<dbReference type="InterPro" id="IPR000253">
    <property type="entry name" value="FHA_dom"/>
</dbReference>
<dbReference type="CDD" id="cd00060">
    <property type="entry name" value="FHA"/>
    <property type="match status" value="1"/>
</dbReference>
<evidence type="ECO:0000313" key="4">
    <source>
        <dbReference type="EMBL" id="QTE30838.1"/>
    </source>
</evidence>
<evidence type="ECO:0000256" key="2">
    <source>
        <dbReference type="SAM" id="MobiDB-lite"/>
    </source>
</evidence>
<dbReference type="EMBL" id="CP071868">
    <property type="protein sequence ID" value="QTE30838.1"/>
    <property type="molecule type" value="Genomic_DNA"/>
</dbReference>
<dbReference type="Gene3D" id="2.60.200.20">
    <property type="match status" value="1"/>
</dbReference>
<dbReference type="SUPFAM" id="SSF49879">
    <property type="entry name" value="SMAD/FHA domain"/>
    <property type="match status" value="1"/>
</dbReference>
<feature type="compositionally biased region" description="Low complexity" evidence="2">
    <location>
        <begin position="116"/>
        <end position="135"/>
    </location>
</feature>
<dbReference type="Proteomes" id="UP000663937">
    <property type="component" value="Chromosome"/>
</dbReference>
<sequence>MTDPGGSAGTVTCPNGHQSVATDYCDVCGEPLAAVLAGGAGGGAGAGAGVGAGAAGGAPTGSAPTGSASTGPASQTCPNCQTENVADALFCEACGYDFTTGAMPRVPAPASSLDLGAPDASPAGPASPAGSASPTPLAPRVPLEWVTEIWVDPDWYAEQDSTEPCPSPGLPAIVPLTVRSVLIGRVSKSRNIHPEIDCDGDIGVSRRQAQLTTDGTRWWVEDLQSSNGTYVGPDSGPLPTVPLTPGQRRELSEGDRVYVGAWTRIVVRRATDEEKAGAA</sequence>
<dbReference type="InterPro" id="IPR008984">
    <property type="entry name" value="SMAD_FHA_dom_sf"/>
</dbReference>
<dbReference type="PROSITE" id="PS50006">
    <property type="entry name" value="FHA_DOMAIN"/>
    <property type="match status" value="1"/>
</dbReference>
<evidence type="ECO:0000259" key="3">
    <source>
        <dbReference type="PROSITE" id="PS50006"/>
    </source>
</evidence>
<proteinExistence type="predicted"/>
<feature type="region of interest" description="Disordered" evidence="2">
    <location>
        <begin position="110"/>
        <end position="137"/>
    </location>
</feature>
<feature type="region of interest" description="Disordered" evidence="2">
    <location>
        <begin position="53"/>
        <end position="77"/>
    </location>
</feature>
<feature type="compositionally biased region" description="Low complexity" evidence="2">
    <location>
        <begin position="60"/>
        <end position="74"/>
    </location>
</feature>
<dbReference type="SMART" id="SM00240">
    <property type="entry name" value="FHA"/>
    <property type="match status" value="1"/>
</dbReference>
<dbReference type="RefSeq" id="WP_227425216.1">
    <property type="nucleotide sequence ID" value="NZ_CP071868.1"/>
</dbReference>
<accession>A0A8A4ZMP9</accession>
<dbReference type="AlphaFoldDB" id="A0A8A4ZMP9"/>
<dbReference type="KEGG" id="psic:J4E96_07890"/>
<feature type="domain" description="FHA" evidence="3">
    <location>
        <begin position="181"/>
        <end position="231"/>
    </location>
</feature>
<keyword evidence="5" id="KW-1185">Reference proteome</keyword>
<gene>
    <name evidence="4" type="ORF">J4E96_07890</name>
</gene>